<dbReference type="InterPro" id="IPR050953">
    <property type="entry name" value="N4_N6_ade-DNA_methylase"/>
</dbReference>
<dbReference type="GO" id="GO:0009007">
    <property type="term" value="F:site-specific DNA-methyltransferase (adenine-specific) activity"/>
    <property type="evidence" value="ECO:0007669"/>
    <property type="project" value="UniProtKB-EC"/>
</dbReference>
<evidence type="ECO:0000256" key="4">
    <source>
        <dbReference type="ARBA" id="ARBA00022747"/>
    </source>
</evidence>
<dbReference type="EMBL" id="AJ970888">
    <property type="protein sequence ID" value="CAI94869.1"/>
    <property type="molecule type" value="Genomic_DNA"/>
</dbReference>
<proteinExistence type="predicted"/>
<dbReference type="CDD" id="cd02440">
    <property type="entry name" value="AdoMet_MTases"/>
    <property type="match status" value="1"/>
</dbReference>
<dbReference type="GO" id="GO:0032259">
    <property type="term" value="P:methylation"/>
    <property type="evidence" value="ECO:0007669"/>
    <property type="project" value="UniProtKB-KW"/>
</dbReference>
<dbReference type="SUPFAM" id="SSF53335">
    <property type="entry name" value="S-adenosyl-L-methionine-dependent methyltransferases"/>
    <property type="match status" value="1"/>
</dbReference>
<dbReference type="InterPro" id="IPR002052">
    <property type="entry name" value="DNA_methylase_N6_adenine_CS"/>
</dbReference>
<keyword evidence="4" id="KW-0680">Restriction system</keyword>
<keyword evidence="5" id="KW-0238">DNA-binding</keyword>
<dbReference type="EC" id="2.1.1.72" evidence="1"/>
<evidence type="ECO:0000256" key="3">
    <source>
        <dbReference type="ARBA" id="ARBA00022679"/>
    </source>
</evidence>
<dbReference type="GO" id="GO:0003677">
    <property type="term" value="F:DNA binding"/>
    <property type="evidence" value="ECO:0007669"/>
    <property type="project" value="UniProtKB-KW"/>
</dbReference>
<evidence type="ECO:0000256" key="6">
    <source>
        <dbReference type="ARBA" id="ARBA00047942"/>
    </source>
</evidence>
<dbReference type="RefSeq" id="WP_204360567.1">
    <property type="nucleotide sequence ID" value="NZ_CP160812.1"/>
</dbReference>
<dbReference type="AlphaFoldDB" id="Q4A1V7"/>
<keyword evidence="2 7" id="KW-0489">Methyltransferase</keyword>
<dbReference type="GO" id="GO:0009307">
    <property type="term" value="P:DNA restriction-modification system"/>
    <property type="evidence" value="ECO:0007669"/>
    <property type="project" value="UniProtKB-KW"/>
</dbReference>
<dbReference type="REBASE" id="12660">
    <property type="entry name" value="M2.Hin4II"/>
</dbReference>
<protein>
    <recommendedName>
        <fullName evidence="1">site-specific DNA-methyltransferase (adenine-specific)</fullName>
        <ecNumber evidence="1">2.1.1.72</ecNumber>
    </recommendedName>
</protein>
<dbReference type="PANTHER" id="PTHR33841:SF6">
    <property type="entry name" value="TYPE II METHYLTRANSFERASE M.HINDII"/>
    <property type="match status" value="1"/>
</dbReference>
<reference evidence="7" key="1">
    <citation type="journal article" date="2006" name="J. Biotechnol.">
        <title>Hin4II, a new prototype restriction endonuclease from Haemophilus influenzae RFL4: discovery, cloning and expression in Escherichia coli.</title>
        <authorList>
            <person name="Azarinskas A."/>
            <person name="Maneliene Z."/>
            <person name="Jakubauskas A."/>
        </authorList>
    </citation>
    <scope>NUCLEOTIDE SEQUENCE</scope>
    <source>
        <strain evidence="7">RFL4</strain>
    </source>
</reference>
<dbReference type="PANTHER" id="PTHR33841">
    <property type="entry name" value="DNA METHYLTRANSFERASE YEEA-RELATED"/>
    <property type="match status" value="1"/>
</dbReference>
<dbReference type="InterPro" id="IPR029063">
    <property type="entry name" value="SAM-dependent_MTases_sf"/>
</dbReference>
<keyword evidence="3 7" id="KW-0808">Transferase</keyword>
<gene>
    <name evidence="7" type="primary">hin4IIM2</name>
</gene>
<dbReference type="Gene3D" id="3.40.50.150">
    <property type="entry name" value="Vaccinia Virus protein VP39"/>
    <property type="match status" value="1"/>
</dbReference>
<dbReference type="PROSITE" id="PS00092">
    <property type="entry name" value="N6_MTASE"/>
    <property type="match status" value="1"/>
</dbReference>
<evidence type="ECO:0000256" key="2">
    <source>
        <dbReference type="ARBA" id="ARBA00022603"/>
    </source>
</evidence>
<dbReference type="PRINTS" id="PR00507">
    <property type="entry name" value="N12N6MTFRASE"/>
</dbReference>
<evidence type="ECO:0000256" key="5">
    <source>
        <dbReference type="ARBA" id="ARBA00023125"/>
    </source>
</evidence>
<organism evidence="7">
    <name type="scientific">Haemophilus influenzae</name>
    <dbReference type="NCBI Taxonomy" id="727"/>
    <lineage>
        <taxon>Bacteria</taxon>
        <taxon>Pseudomonadati</taxon>
        <taxon>Pseudomonadota</taxon>
        <taxon>Gammaproteobacteria</taxon>
        <taxon>Pasteurellales</taxon>
        <taxon>Pasteurellaceae</taxon>
        <taxon>Haemophilus</taxon>
    </lineage>
</organism>
<evidence type="ECO:0000313" key="7">
    <source>
        <dbReference type="EMBL" id="CAI94869.1"/>
    </source>
</evidence>
<evidence type="ECO:0000256" key="1">
    <source>
        <dbReference type="ARBA" id="ARBA00011900"/>
    </source>
</evidence>
<comment type="catalytic activity">
    <reaction evidence="6">
        <text>a 2'-deoxyadenosine in DNA + S-adenosyl-L-methionine = an N(6)-methyl-2'-deoxyadenosine in DNA + S-adenosyl-L-homocysteine + H(+)</text>
        <dbReference type="Rhea" id="RHEA:15197"/>
        <dbReference type="Rhea" id="RHEA-COMP:12418"/>
        <dbReference type="Rhea" id="RHEA-COMP:12419"/>
        <dbReference type="ChEBI" id="CHEBI:15378"/>
        <dbReference type="ChEBI" id="CHEBI:57856"/>
        <dbReference type="ChEBI" id="CHEBI:59789"/>
        <dbReference type="ChEBI" id="CHEBI:90615"/>
        <dbReference type="ChEBI" id="CHEBI:90616"/>
        <dbReference type="EC" id="2.1.1.72"/>
    </reaction>
</comment>
<accession>Q4A1V7</accession>
<name>Q4A1V7_HAEIF</name>
<sequence>MLSYHDAIQFIEENQLFDFLKLKEFILNNRTAMSLSDLSLLIELSNNNREKHSAYYTNDFIIEEIMELLPSFQDKNTISIIEPSVGAGNFLPFLFEKYKGKEQVNIKVIDIDKNIIDLLKLIYNENIPKNFNIEFICADFIHKEFAPVDLVVGNPPFSKLKMTQKKDFITNYSDKVKNLSAFFLEKSIKISNYVSLVMPKNILNTPEYFEVRSMIRKKNICSIIDFGEKGFKGVLVETVNLVISNDNLYNDEVVIISKPKNITKKQQKDYIFDDNLPYWVIYRDHHFDNILKKLELGVFDVFRDRQITNSNSSFKKSADSDIRVIKSRNIDDTGENIVDIANYDSFINKNVLEKYTVSKYLNSDSVYLTPNMTYKPRVMKKKKGYVVNGSVAILIPKYNFELDTTQMLFFSSNEFRKFYNTARNYQTRSLNIDSSSCYWFGIYKG</sequence>